<dbReference type="STRING" id="7217.B3LYP4"/>
<organism evidence="1 2">
    <name type="scientific">Drosophila ananassae</name>
    <name type="common">Fruit fly</name>
    <dbReference type="NCBI Taxonomy" id="7217"/>
    <lineage>
        <taxon>Eukaryota</taxon>
        <taxon>Metazoa</taxon>
        <taxon>Ecdysozoa</taxon>
        <taxon>Arthropoda</taxon>
        <taxon>Hexapoda</taxon>
        <taxon>Insecta</taxon>
        <taxon>Pterygota</taxon>
        <taxon>Neoptera</taxon>
        <taxon>Endopterygota</taxon>
        <taxon>Diptera</taxon>
        <taxon>Brachycera</taxon>
        <taxon>Muscomorpha</taxon>
        <taxon>Ephydroidea</taxon>
        <taxon>Drosophilidae</taxon>
        <taxon>Drosophila</taxon>
        <taxon>Sophophora</taxon>
    </lineage>
</organism>
<evidence type="ECO:0000313" key="1">
    <source>
        <dbReference type="EMBL" id="EDV42959.1"/>
    </source>
</evidence>
<dbReference type="OrthoDB" id="10257471at2759"/>
<dbReference type="GeneID" id="6499551"/>
<dbReference type="AlphaFoldDB" id="B3LYP4"/>
<dbReference type="InterPro" id="IPR032675">
    <property type="entry name" value="LRR_dom_sf"/>
</dbReference>
<protein>
    <recommendedName>
        <fullName evidence="3">F-box domain-containing protein</fullName>
    </recommendedName>
</protein>
<evidence type="ECO:0000313" key="2">
    <source>
        <dbReference type="Proteomes" id="UP000007801"/>
    </source>
</evidence>
<accession>B3LYP4</accession>
<dbReference type="OMA" id="VCFIEQF"/>
<keyword evidence="2" id="KW-1185">Reference proteome</keyword>
<dbReference type="FunCoup" id="B3LYP4">
    <property type="interactions" value="8"/>
</dbReference>
<dbReference type="SUPFAM" id="SSF52047">
    <property type="entry name" value="RNI-like"/>
    <property type="match status" value="1"/>
</dbReference>
<dbReference type="PhylomeDB" id="B3LYP4"/>
<evidence type="ECO:0008006" key="3">
    <source>
        <dbReference type="Google" id="ProtNLM"/>
    </source>
</evidence>
<sequence length="437" mass="51442">MSNRGKKGKSRSKEFELNSSDSETDKYDTILVGNILKKLTIQEQAFITQKYKKVPKSLIALWKKIYSRLELGKMQWQLRGENLHCFLKLMRVHFQSVQFRCEQLQEELNILEKAGIEELPKVSSCVIYRGNNVEWEKNANFQQWPFHALPKLLINLRDLEIFSPIYACFIDQFKKLETLKIHEGISKSAVKAIMESDLPLQTLHFYSKRLHILRGISNRTRLENLMLNVNTFQKSREEIVQLPNLLDIQIYDTTDPEETLQALIFMVDRSNIIMKRFRLNCGFMFHSEGLKQLNLKKCSALHELHLVNCQFDYEDMAKLNLPVSQSYAAFFNCPDLTDIQLLDFYKSCPNLKQFILGSCPQLTGELLHNIFKVRCDENYKQAFTFMIDDCPILLNSYQENEKYWERKTSVLKVEFLRADVAPAHYVHFYFHKYNPES</sequence>
<reference evidence="1 2" key="1">
    <citation type="journal article" date="2007" name="Nature">
        <title>Evolution of genes and genomes on the Drosophila phylogeny.</title>
        <authorList>
            <consortium name="Drosophila 12 Genomes Consortium"/>
            <person name="Clark A.G."/>
            <person name="Eisen M.B."/>
            <person name="Smith D.R."/>
            <person name="Bergman C.M."/>
            <person name="Oliver B."/>
            <person name="Markow T.A."/>
            <person name="Kaufman T.C."/>
            <person name="Kellis M."/>
            <person name="Gelbart W."/>
            <person name="Iyer V.N."/>
            <person name="Pollard D.A."/>
            <person name="Sackton T.B."/>
            <person name="Larracuente A.M."/>
            <person name="Singh N.D."/>
            <person name="Abad J.P."/>
            <person name="Abt D.N."/>
            <person name="Adryan B."/>
            <person name="Aguade M."/>
            <person name="Akashi H."/>
            <person name="Anderson W.W."/>
            <person name="Aquadro C.F."/>
            <person name="Ardell D.H."/>
            <person name="Arguello R."/>
            <person name="Artieri C.G."/>
            <person name="Barbash D.A."/>
            <person name="Barker D."/>
            <person name="Barsanti P."/>
            <person name="Batterham P."/>
            <person name="Batzoglou S."/>
            <person name="Begun D."/>
            <person name="Bhutkar A."/>
            <person name="Blanco E."/>
            <person name="Bosak S.A."/>
            <person name="Bradley R.K."/>
            <person name="Brand A.D."/>
            <person name="Brent M.R."/>
            <person name="Brooks A.N."/>
            <person name="Brown R.H."/>
            <person name="Butlin R.K."/>
            <person name="Caggese C."/>
            <person name="Calvi B.R."/>
            <person name="Bernardo de Carvalho A."/>
            <person name="Caspi A."/>
            <person name="Castrezana S."/>
            <person name="Celniker S.E."/>
            <person name="Chang J.L."/>
            <person name="Chapple C."/>
            <person name="Chatterji S."/>
            <person name="Chinwalla A."/>
            <person name="Civetta A."/>
            <person name="Clifton S.W."/>
            <person name="Comeron J.M."/>
            <person name="Costello J.C."/>
            <person name="Coyne J.A."/>
            <person name="Daub J."/>
            <person name="David R.G."/>
            <person name="Delcher A.L."/>
            <person name="Delehaunty K."/>
            <person name="Do C.B."/>
            <person name="Ebling H."/>
            <person name="Edwards K."/>
            <person name="Eickbush T."/>
            <person name="Evans J.D."/>
            <person name="Filipski A."/>
            <person name="Findeiss S."/>
            <person name="Freyhult E."/>
            <person name="Fulton L."/>
            <person name="Fulton R."/>
            <person name="Garcia A.C."/>
            <person name="Gardiner A."/>
            <person name="Garfield D.A."/>
            <person name="Garvin B.E."/>
            <person name="Gibson G."/>
            <person name="Gilbert D."/>
            <person name="Gnerre S."/>
            <person name="Godfrey J."/>
            <person name="Good R."/>
            <person name="Gotea V."/>
            <person name="Gravely B."/>
            <person name="Greenberg A.J."/>
            <person name="Griffiths-Jones S."/>
            <person name="Gross S."/>
            <person name="Guigo R."/>
            <person name="Gustafson E.A."/>
            <person name="Haerty W."/>
            <person name="Hahn M.W."/>
            <person name="Halligan D.L."/>
            <person name="Halpern A.L."/>
            <person name="Halter G.M."/>
            <person name="Han M.V."/>
            <person name="Heger A."/>
            <person name="Hillier L."/>
            <person name="Hinrichs A.S."/>
            <person name="Holmes I."/>
            <person name="Hoskins R.A."/>
            <person name="Hubisz M.J."/>
            <person name="Hultmark D."/>
            <person name="Huntley M.A."/>
            <person name="Jaffe D.B."/>
            <person name="Jagadeeshan S."/>
            <person name="Jeck W.R."/>
            <person name="Johnson J."/>
            <person name="Jones C.D."/>
            <person name="Jordan W.C."/>
            <person name="Karpen G.H."/>
            <person name="Kataoka E."/>
            <person name="Keightley P.D."/>
            <person name="Kheradpour P."/>
            <person name="Kirkness E.F."/>
            <person name="Koerich L.B."/>
            <person name="Kristiansen K."/>
            <person name="Kudrna D."/>
            <person name="Kulathinal R.J."/>
            <person name="Kumar S."/>
            <person name="Kwok R."/>
            <person name="Lander E."/>
            <person name="Langley C.H."/>
            <person name="Lapoint R."/>
            <person name="Lazzaro B.P."/>
            <person name="Lee S.J."/>
            <person name="Levesque L."/>
            <person name="Li R."/>
            <person name="Lin C.F."/>
            <person name="Lin M.F."/>
            <person name="Lindblad-Toh K."/>
            <person name="Llopart A."/>
            <person name="Long M."/>
            <person name="Low L."/>
            <person name="Lozovsky E."/>
            <person name="Lu J."/>
            <person name="Luo M."/>
            <person name="Machado C.A."/>
            <person name="Makalowski W."/>
            <person name="Marzo M."/>
            <person name="Matsuda M."/>
            <person name="Matzkin L."/>
            <person name="McAllister B."/>
            <person name="McBride C.S."/>
            <person name="McKernan B."/>
            <person name="McKernan K."/>
            <person name="Mendez-Lago M."/>
            <person name="Minx P."/>
            <person name="Mollenhauer M.U."/>
            <person name="Montooth K."/>
            <person name="Mount S.M."/>
            <person name="Mu X."/>
            <person name="Myers E."/>
            <person name="Negre B."/>
            <person name="Newfeld S."/>
            <person name="Nielsen R."/>
            <person name="Noor M.A."/>
            <person name="O'Grady P."/>
            <person name="Pachter L."/>
            <person name="Papaceit M."/>
            <person name="Parisi M.J."/>
            <person name="Parisi M."/>
            <person name="Parts L."/>
            <person name="Pedersen J.S."/>
            <person name="Pesole G."/>
            <person name="Phillippy A.M."/>
            <person name="Ponting C.P."/>
            <person name="Pop M."/>
            <person name="Porcelli D."/>
            <person name="Powell J.R."/>
            <person name="Prohaska S."/>
            <person name="Pruitt K."/>
            <person name="Puig M."/>
            <person name="Quesneville H."/>
            <person name="Ram K.R."/>
            <person name="Rand D."/>
            <person name="Rasmussen M.D."/>
            <person name="Reed L.K."/>
            <person name="Reenan R."/>
            <person name="Reily A."/>
            <person name="Remington K.A."/>
            <person name="Rieger T.T."/>
            <person name="Ritchie M.G."/>
            <person name="Robin C."/>
            <person name="Rogers Y.H."/>
            <person name="Rohde C."/>
            <person name="Rozas J."/>
            <person name="Rubenfield M.J."/>
            <person name="Ruiz A."/>
            <person name="Russo S."/>
            <person name="Salzberg S.L."/>
            <person name="Sanchez-Gracia A."/>
            <person name="Saranga D.J."/>
            <person name="Sato H."/>
            <person name="Schaeffer S.W."/>
            <person name="Schatz M.C."/>
            <person name="Schlenke T."/>
            <person name="Schwartz R."/>
            <person name="Segarra C."/>
            <person name="Singh R.S."/>
            <person name="Sirot L."/>
            <person name="Sirota M."/>
            <person name="Sisneros N.B."/>
            <person name="Smith C.D."/>
            <person name="Smith T.F."/>
            <person name="Spieth J."/>
            <person name="Stage D.E."/>
            <person name="Stark A."/>
            <person name="Stephan W."/>
            <person name="Strausberg R.L."/>
            <person name="Strempel S."/>
            <person name="Sturgill D."/>
            <person name="Sutton G."/>
            <person name="Sutton G.G."/>
            <person name="Tao W."/>
            <person name="Teichmann S."/>
            <person name="Tobari Y.N."/>
            <person name="Tomimura Y."/>
            <person name="Tsolas J.M."/>
            <person name="Valente V.L."/>
            <person name="Venter E."/>
            <person name="Venter J.C."/>
            <person name="Vicario S."/>
            <person name="Vieira F.G."/>
            <person name="Vilella A.J."/>
            <person name="Villasante A."/>
            <person name="Walenz B."/>
            <person name="Wang J."/>
            <person name="Wasserman M."/>
            <person name="Watts T."/>
            <person name="Wilson D."/>
            <person name="Wilson R.K."/>
            <person name="Wing R.A."/>
            <person name="Wolfner M.F."/>
            <person name="Wong A."/>
            <person name="Wong G.K."/>
            <person name="Wu C.I."/>
            <person name="Wu G."/>
            <person name="Yamamoto D."/>
            <person name="Yang H.P."/>
            <person name="Yang S.P."/>
            <person name="Yorke J.A."/>
            <person name="Yoshida K."/>
            <person name="Zdobnov E."/>
            <person name="Zhang P."/>
            <person name="Zhang Y."/>
            <person name="Zimin A.V."/>
            <person name="Baldwin J."/>
            <person name="Abdouelleil A."/>
            <person name="Abdulkadir J."/>
            <person name="Abebe A."/>
            <person name="Abera B."/>
            <person name="Abreu J."/>
            <person name="Acer S.C."/>
            <person name="Aftuck L."/>
            <person name="Alexander A."/>
            <person name="An P."/>
            <person name="Anderson E."/>
            <person name="Anderson S."/>
            <person name="Arachi H."/>
            <person name="Azer M."/>
            <person name="Bachantsang P."/>
            <person name="Barry A."/>
            <person name="Bayul T."/>
            <person name="Berlin A."/>
            <person name="Bessette D."/>
            <person name="Bloom T."/>
            <person name="Blye J."/>
            <person name="Boguslavskiy L."/>
            <person name="Bonnet C."/>
            <person name="Boukhgalter B."/>
            <person name="Bourzgui I."/>
            <person name="Brown A."/>
            <person name="Cahill P."/>
            <person name="Channer S."/>
            <person name="Cheshatsang Y."/>
            <person name="Chuda L."/>
            <person name="Citroen M."/>
            <person name="Collymore A."/>
            <person name="Cooke P."/>
            <person name="Costello M."/>
            <person name="D'Aco K."/>
            <person name="Daza R."/>
            <person name="De Haan G."/>
            <person name="DeGray S."/>
            <person name="DeMaso C."/>
            <person name="Dhargay N."/>
            <person name="Dooley K."/>
            <person name="Dooley E."/>
            <person name="Doricent M."/>
            <person name="Dorje P."/>
            <person name="Dorjee K."/>
            <person name="Dupes A."/>
            <person name="Elong R."/>
            <person name="Falk J."/>
            <person name="Farina A."/>
            <person name="Faro S."/>
            <person name="Ferguson D."/>
            <person name="Fisher S."/>
            <person name="Foley C.D."/>
            <person name="Franke A."/>
            <person name="Friedrich D."/>
            <person name="Gadbois L."/>
            <person name="Gearin G."/>
            <person name="Gearin C.R."/>
            <person name="Giannoukos G."/>
            <person name="Goode T."/>
            <person name="Graham J."/>
            <person name="Grandbois E."/>
            <person name="Grewal S."/>
            <person name="Gyaltsen K."/>
            <person name="Hafez N."/>
            <person name="Hagos B."/>
            <person name="Hall J."/>
            <person name="Henson C."/>
            <person name="Hollinger A."/>
            <person name="Honan T."/>
            <person name="Huard M.D."/>
            <person name="Hughes L."/>
            <person name="Hurhula B."/>
            <person name="Husby M.E."/>
            <person name="Kamat A."/>
            <person name="Kanga B."/>
            <person name="Kashin S."/>
            <person name="Khazanovich D."/>
            <person name="Kisner P."/>
            <person name="Lance K."/>
            <person name="Lara M."/>
            <person name="Lee W."/>
            <person name="Lennon N."/>
            <person name="Letendre F."/>
            <person name="LeVine R."/>
            <person name="Lipovsky A."/>
            <person name="Liu X."/>
            <person name="Liu J."/>
            <person name="Liu S."/>
            <person name="Lokyitsang T."/>
            <person name="Lokyitsang Y."/>
            <person name="Lubonja R."/>
            <person name="Lui A."/>
            <person name="MacDonald P."/>
            <person name="Magnisalis V."/>
            <person name="Maru K."/>
            <person name="Matthews C."/>
            <person name="McCusker W."/>
            <person name="McDonough S."/>
            <person name="Mehta T."/>
            <person name="Meldrim J."/>
            <person name="Meneus L."/>
            <person name="Mihai O."/>
            <person name="Mihalev A."/>
            <person name="Mihova T."/>
            <person name="Mittelman R."/>
            <person name="Mlenga V."/>
            <person name="Montmayeur A."/>
            <person name="Mulrain L."/>
            <person name="Navidi A."/>
            <person name="Naylor J."/>
            <person name="Negash T."/>
            <person name="Nguyen T."/>
            <person name="Nguyen N."/>
            <person name="Nicol R."/>
            <person name="Norbu C."/>
            <person name="Norbu N."/>
            <person name="Novod N."/>
            <person name="O'Neill B."/>
            <person name="Osman S."/>
            <person name="Markiewicz E."/>
            <person name="Oyono O.L."/>
            <person name="Patti C."/>
            <person name="Phunkhang P."/>
            <person name="Pierre F."/>
            <person name="Priest M."/>
            <person name="Raghuraman S."/>
            <person name="Rege F."/>
            <person name="Reyes R."/>
            <person name="Rise C."/>
            <person name="Rogov P."/>
            <person name="Ross K."/>
            <person name="Ryan E."/>
            <person name="Settipalli S."/>
            <person name="Shea T."/>
            <person name="Sherpa N."/>
            <person name="Shi L."/>
            <person name="Shih D."/>
            <person name="Sparrow T."/>
            <person name="Spaulding J."/>
            <person name="Stalker J."/>
            <person name="Stange-Thomann N."/>
            <person name="Stavropoulos S."/>
            <person name="Stone C."/>
            <person name="Strader C."/>
            <person name="Tesfaye S."/>
            <person name="Thomson T."/>
            <person name="Thoulutsang Y."/>
            <person name="Thoulutsang D."/>
            <person name="Topham K."/>
            <person name="Topping I."/>
            <person name="Tsamla T."/>
            <person name="Vassiliev H."/>
            <person name="Vo A."/>
            <person name="Wangchuk T."/>
            <person name="Wangdi T."/>
            <person name="Weiand M."/>
            <person name="Wilkinson J."/>
            <person name="Wilson A."/>
            <person name="Yadav S."/>
            <person name="Young G."/>
            <person name="Yu Q."/>
            <person name="Zembek L."/>
            <person name="Zhong D."/>
            <person name="Zimmer A."/>
            <person name="Zwirko Z."/>
            <person name="Jaffe D.B."/>
            <person name="Alvarez P."/>
            <person name="Brockman W."/>
            <person name="Butler J."/>
            <person name="Chin C."/>
            <person name="Gnerre S."/>
            <person name="Grabherr M."/>
            <person name="Kleber M."/>
            <person name="Mauceli E."/>
            <person name="MacCallum I."/>
        </authorList>
    </citation>
    <scope>NUCLEOTIDE SEQUENCE [LARGE SCALE GENOMIC DNA]</scope>
    <source>
        <strain evidence="2">Tucson 14024-0371.13</strain>
    </source>
</reference>
<dbReference type="EMBL" id="CH902617">
    <property type="protein sequence ID" value="EDV42959.1"/>
    <property type="molecule type" value="Genomic_DNA"/>
</dbReference>
<dbReference type="Gene3D" id="3.80.10.10">
    <property type="entry name" value="Ribonuclease Inhibitor"/>
    <property type="match status" value="1"/>
</dbReference>
<proteinExistence type="predicted"/>
<dbReference type="HOGENOM" id="CLU_046602_0_0_1"/>
<dbReference type="InParanoid" id="B3LYP4"/>
<name>B3LYP4_DROAN</name>
<gene>
    <name evidence="1" type="primary">Dana\GF16757</name>
    <name evidence="1" type="synonym">dana_GLEANR_18023</name>
    <name evidence="1" type="ORF">GF16757</name>
</gene>
<dbReference type="Proteomes" id="UP000007801">
    <property type="component" value="Unassembled WGS sequence"/>
</dbReference>
<dbReference type="KEGG" id="dan:6499551"/>